<gene>
    <name evidence="2" type="ORF">OEZ85_004906</name>
</gene>
<dbReference type="InterPro" id="IPR051681">
    <property type="entry name" value="Ser/Thr_Kinases-Pseudokinases"/>
</dbReference>
<dbReference type="Pfam" id="PF00069">
    <property type="entry name" value="Pkinase"/>
    <property type="match status" value="1"/>
</dbReference>
<dbReference type="PROSITE" id="PS00108">
    <property type="entry name" value="PROTEIN_KINASE_ST"/>
    <property type="match status" value="1"/>
</dbReference>
<dbReference type="PROSITE" id="PS50011">
    <property type="entry name" value="PROTEIN_KINASE_DOM"/>
    <property type="match status" value="1"/>
</dbReference>
<dbReference type="PANTHER" id="PTHR44329:SF214">
    <property type="entry name" value="PROTEIN KINASE DOMAIN-CONTAINING PROTEIN"/>
    <property type="match status" value="1"/>
</dbReference>
<dbReference type="Proteomes" id="UP001244341">
    <property type="component" value="Chromosome 12b"/>
</dbReference>
<sequence>MPQGEVLTTKGSPFAIMGCSDALALYKYESGKAGTLSCRLLSALNFFGSPFAIMGCSDALALYKYESGKYTPSANGADSCCPISRVFADLQPELPSSSATTSTGTKQQVEFGRVAEAQRAGIHSTLLLTMYDTAGSSSSHCAVFELAQHEVDQDFTHAVNILNSVCQDAGFCVPQLESVCQDPLSPNSRSGLGLGFGEGLGQSPGSSSGFRPAARRLPRPRQSFIVTDYFRFEGADSSRIARTASGFVPAAPPCTPGKPGSFGRVYRGTFEGQDVAIKQIIHRRNNAEQIASEVSMMMRFQHPHLVRAYHYVTWSSAAAADQGGMPEEAYPGYEDAYGGSSGESNVTETWIISEFMNAGTLQDAVLERNTGVFFVQGVPQMGIMLPVLLGVAQGMCCLHEQGILHGDLKAANVMLHAIQARSAAAEAAEAAAAAALPACKLAHSMSLPLNSRSLWAAAGRVLGRSGSTRSSSSSSSRGTGAAAAAVAAEPAVTLVPKITDFGMSRVINEGFTHLSTTAMGTVSHQAPELMRSGRLSKQADVFSFGVIMWETIMAAQPWKGRLMAEILNDVMNRGARLRFSAAVPQPYKDLAEACCLEEPQQRPTFGQIVQQLQGLLQQAEDLQQQAGALFGELVLK</sequence>
<dbReference type="Pfam" id="PF07714">
    <property type="entry name" value="PK_Tyr_Ser-Thr"/>
    <property type="match status" value="1"/>
</dbReference>
<feature type="domain" description="Protein kinase" evidence="1">
    <location>
        <begin position="251"/>
        <end position="616"/>
    </location>
</feature>
<dbReference type="SUPFAM" id="SSF56112">
    <property type="entry name" value="Protein kinase-like (PK-like)"/>
    <property type="match status" value="1"/>
</dbReference>
<dbReference type="Gene3D" id="1.10.510.10">
    <property type="entry name" value="Transferase(Phosphotransferase) domain 1"/>
    <property type="match status" value="1"/>
</dbReference>
<accession>A0ABY8UHJ7</accession>
<dbReference type="InterPro" id="IPR011009">
    <property type="entry name" value="Kinase-like_dom_sf"/>
</dbReference>
<organism evidence="2 3">
    <name type="scientific">Tetradesmus obliquus</name>
    <name type="common">Green alga</name>
    <name type="synonym">Acutodesmus obliquus</name>
    <dbReference type="NCBI Taxonomy" id="3088"/>
    <lineage>
        <taxon>Eukaryota</taxon>
        <taxon>Viridiplantae</taxon>
        <taxon>Chlorophyta</taxon>
        <taxon>core chlorophytes</taxon>
        <taxon>Chlorophyceae</taxon>
        <taxon>CS clade</taxon>
        <taxon>Sphaeropleales</taxon>
        <taxon>Scenedesmaceae</taxon>
        <taxon>Tetradesmus</taxon>
    </lineage>
</organism>
<dbReference type="InterPro" id="IPR001245">
    <property type="entry name" value="Ser-Thr/Tyr_kinase_cat_dom"/>
</dbReference>
<protein>
    <recommendedName>
        <fullName evidence="1">Protein kinase domain-containing protein</fullName>
    </recommendedName>
</protein>
<dbReference type="EMBL" id="CP126219">
    <property type="protein sequence ID" value="WIA20509.1"/>
    <property type="molecule type" value="Genomic_DNA"/>
</dbReference>
<dbReference type="InterPro" id="IPR000719">
    <property type="entry name" value="Prot_kinase_dom"/>
</dbReference>
<dbReference type="InterPro" id="IPR008271">
    <property type="entry name" value="Ser/Thr_kinase_AS"/>
</dbReference>
<evidence type="ECO:0000313" key="3">
    <source>
        <dbReference type="Proteomes" id="UP001244341"/>
    </source>
</evidence>
<proteinExistence type="predicted"/>
<evidence type="ECO:0000259" key="1">
    <source>
        <dbReference type="PROSITE" id="PS50011"/>
    </source>
</evidence>
<keyword evidence="3" id="KW-1185">Reference proteome</keyword>
<dbReference type="SMART" id="SM00220">
    <property type="entry name" value="S_TKc"/>
    <property type="match status" value="1"/>
</dbReference>
<dbReference type="PANTHER" id="PTHR44329">
    <property type="entry name" value="SERINE/THREONINE-PROTEIN KINASE TNNI3K-RELATED"/>
    <property type="match status" value="1"/>
</dbReference>
<name>A0ABY8UHJ7_TETOB</name>
<evidence type="ECO:0000313" key="2">
    <source>
        <dbReference type="EMBL" id="WIA20509.1"/>
    </source>
</evidence>
<reference evidence="2 3" key="1">
    <citation type="submission" date="2023-05" db="EMBL/GenBank/DDBJ databases">
        <title>A 100% complete, gapless, phased diploid assembly of the Scenedesmus obliquus UTEX 3031 genome.</title>
        <authorList>
            <person name="Biondi T.C."/>
            <person name="Hanschen E.R."/>
            <person name="Kwon T."/>
            <person name="Eng W."/>
            <person name="Kruse C.P.S."/>
            <person name="Koehler S.I."/>
            <person name="Kunde Y."/>
            <person name="Gleasner C.D."/>
            <person name="You Mak K.T."/>
            <person name="Polle J."/>
            <person name="Hovde B.T."/>
            <person name="Starkenburg S.R."/>
        </authorList>
    </citation>
    <scope>NUCLEOTIDE SEQUENCE [LARGE SCALE GENOMIC DNA]</scope>
    <source>
        <strain evidence="2 3">DOE0152z</strain>
    </source>
</reference>
<dbReference type="Gene3D" id="3.30.200.20">
    <property type="entry name" value="Phosphorylase Kinase, domain 1"/>
    <property type="match status" value="1"/>
</dbReference>